<gene>
    <name evidence="1" type="ORF">BAE30_03595</name>
</gene>
<accession>A0A1E7YZS7</accession>
<evidence type="ECO:0000313" key="2">
    <source>
        <dbReference type="Proteomes" id="UP000175707"/>
    </source>
</evidence>
<dbReference type="AlphaFoldDB" id="A0A1E7YZS7"/>
<reference evidence="1 2" key="1">
    <citation type="submission" date="2016-06" db="EMBL/GenBank/DDBJ databases">
        <title>Gene turnover analysis identifies the evolutionary adaptation of the extremophile Acidithiobacillus caldus.</title>
        <authorList>
            <person name="Zhang X."/>
        </authorList>
    </citation>
    <scope>NUCLEOTIDE SEQUENCE [LARGE SCALE GENOMIC DNA]</scope>
    <source>
        <strain evidence="1 2">S1</strain>
    </source>
</reference>
<comment type="caution">
    <text evidence="1">The sequence shown here is derived from an EMBL/GenBank/DDBJ whole genome shotgun (WGS) entry which is preliminary data.</text>
</comment>
<name>A0A1E7YZS7_9PROT</name>
<dbReference type="Proteomes" id="UP000175707">
    <property type="component" value="Unassembled WGS sequence"/>
</dbReference>
<sequence length="85" mass="9617">MDDYDFSGFEGWDWGNNGMSLDGFRDFVRKNVGDEPYASIIDREEQLAALLAGYCIDCGGRLSDWAIRINGDVERAAREYQLIDA</sequence>
<proteinExistence type="predicted"/>
<dbReference type="EMBL" id="LZYH01000320">
    <property type="protein sequence ID" value="OFC61875.1"/>
    <property type="molecule type" value="Genomic_DNA"/>
</dbReference>
<evidence type="ECO:0000313" key="1">
    <source>
        <dbReference type="EMBL" id="OFC61875.1"/>
    </source>
</evidence>
<organism evidence="1 2">
    <name type="scientific">Acidithiobacillus caldus</name>
    <dbReference type="NCBI Taxonomy" id="33059"/>
    <lineage>
        <taxon>Bacteria</taxon>
        <taxon>Pseudomonadati</taxon>
        <taxon>Pseudomonadota</taxon>
        <taxon>Acidithiobacillia</taxon>
        <taxon>Acidithiobacillales</taxon>
        <taxon>Acidithiobacillaceae</taxon>
        <taxon>Acidithiobacillus</taxon>
    </lineage>
</organism>
<protein>
    <submittedName>
        <fullName evidence="1">Uncharacterized protein</fullName>
    </submittedName>
</protein>